<evidence type="ECO:0000313" key="1">
    <source>
        <dbReference type="EMBL" id="MDB1161451.1"/>
    </source>
</evidence>
<dbReference type="EMBL" id="JAQKGX010000002">
    <property type="protein sequence ID" value="MDB1161451.1"/>
    <property type="molecule type" value="Genomic_DNA"/>
</dbReference>
<sequence length="43" mass="4696">MNKNQIFSAIKRGFEISGINALSMAAGSPSVNKALQEMIDEQR</sequence>
<proteinExistence type="predicted"/>
<dbReference type="RefSeq" id="WP_003834774.1">
    <property type="nucleotide sequence ID" value="NZ_CAAKOA010000019.1"/>
</dbReference>
<dbReference type="Proteomes" id="UP000192666">
    <property type="component" value="Unassembled WGS sequence"/>
</dbReference>
<reference evidence="1" key="2">
    <citation type="submission" date="2023-01" db="EMBL/GenBank/DDBJ databases">
        <title>Human gut microbiome strain richness.</title>
        <authorList>
            <person name="Chen-Liaw A."/>
        </authorList>
    </citation>
    <scope>NUCLEOTIDE SEQUENCE</scope>
    <source>
        <strain evidence="1">BSD2780120875st1_E5_BSD2780120875b_170604</strain>
    </source>
</reference>
<organism evidence="2 3">
    <name type="scientific">Bifidobacterium catenulatum</name>
    <dbReference type="NCBI Taxonomy" id="1686"/>
    <lineage>
        <taxon>Bacteria</taxon>
        <taxon>Bacillati</taxon>
        <taxon>Actinomycetota</taxon>
        <taxon>Actinomycetes</taxon>
        <taxon>Bifidobacteriales</taxon>
        <taxon>Bifidobacteriaceae</taxon>
        <taxon>Bifidobacterium</taxon>
    </lineage>
</organism>
<dbReference type="Proteomes" id="UP001211105">
    <property type="component" value="Unassembled WGS sequence"/>
</dbReference>
<evidence type="ECO:0000313" key="2">
    <source>
        <dbReference type="EMBL" id="OQM50982.1"/>
    </source>
</evidence>
<gene>
    <name evidence="2" type="ORF">B5782_0929</name>
    <name evidence="1" type="ORF">PL707_04000</name>
</gene>
<name>A0A1V8PQH5_9BIFI</name>
<dbReference type="AlphaFoldDB" id="A0A1V8PQH5"/>
<protein>
    <submittedName>
        <fullName evidence="2">Uncharacterized protein</fullName>
    </submittedName>
</protein>
<accession>A0A1V8PQH5</accession>
<reference evidence="2 3" key="1">
    <citation type="submission" date="2017-03" db="EMBL/GenBank/DDBJ databases">
        <title>Maternal inheritance of bifidobacteria.</title>
        <authorList>
            <person name="Lugli G.A."/>
            <person name="Duranti S."/>
            <person name="Milani C."/>
            <person name="Mancabelli L."/>
        </authorList>
    </citation>
    <scope>NUCLEOTIDE SEQUENCE [LARGE SCALE GENOMIC DNA]</scope>
    <source>
        <strain evidence="2 3">1899B</strain>
    </source>
</reference>
<dbReference type="GeneID" id="77145412"/>
<evidence type="ECO:0000313" key="3">
    <source>
        <dbReference type="Proteomes" id="UP000192666"/>
    </source>
</evidence>
<comment type="caution">
    <text evidence="2">The sequence shown here is derived from an EMBL/GenBank/DDBJ whole genome shotgun (WGS) entry which is preliminary data.</text>
</comment>
<dbReference type="EMBL" id="NAQA01000003">
    <property type="protein sequence ID" value="OQM50982.1"/>
    <property type="molecule type" value="Genomic_DNA"/>
</dbReference>